<accession>A0AAE0B2C6</accession>
<evidence type="ECO:0000313" key="11">
    <source>
        <dbReference type="EMBL" id="KAK3227899.1"/>
    </source>
</evidence>
<evidence type="ECO:0000256" key="6">
    <source>
        <dbReference type="ARBA" id="ARBA00023277"/>
    </source>
</evidence>
<keyword evidence="8" id="KW-0624">Polysaccharide degradation</keyword>
<evidence type="ECO:0000256" key="5">
    <source>
        <dbReference type="ARBA" id="ARBA00023001"/>
    </source>
</evidence>
<comment type="catalytic activity">
    <reaction evidence="1">
        <text>Endohydrolysis of (1-&gt;4)-beta-D-glucosidic linkages in cellulose, lichenin and cereal beta-D-glucans.</text>
        <dbReference type="EC" id="3.2.1.4"/>
    </reaction>
</comment>
<evidence type="ECO:0000256" key="1">
    <source>
        <dbReference type="ARBA" id="ARBA00000966"/>
    </source>
</evidence>
<evidence type="ECO:0000256" key="2">
    <source>
        <dbReference type="ARBA" id="ARBA00007072"/>
    </source>
</evidence>
<keyword evidence="9" id="KW-0472">Membrane</keyword>
<dbReference type="SUPFAM" id="SSF48208">
    <property type="entry name" value="Six-hairpin glycosidases"/>
    <property type="match status" value="1"/>
</dbReference>
<keyword evidence="9" id="KW-0812">Transmembrane</keyword>
<gene>
    <name evidence="11" type="ORF">Dsin_007761</name>
</gene>
<proteinExistence type="inferred from homology"/>
<evidence type="ECO:0000313" key="12">
    <source>
        <dbReference type="Proteomes" id="UP001281410"/>
    </source>
</evidence>
<dbReference type="InterPro" id="IPR008928">
    <property type="entry name" value="6-hairpin_glycosidase_sf"/>
</dbReference>
<dbReference type="Gene3D" id="1.50.10.10">
    <property type="match status" value="1"/>
</dbReference>
<evidence type="ECO:0000256" key="8">
    <source>
        <dbReference type="ARBA" id="ARBA00023326"/>
    </source>
</evidence>
<keyword evidence="12" id="KW-1185">Reference proteome</keyword>
<dbReference type="EC" id="3.2.1.4" evidence="3"/>
<dbReference type="InterPro" id="IPR012341">
    <property type="entry name" value="6hp_glycosidase-like_sf"/>
</dbReference>
<keyword evidence="9" id="KW-1133">Transmembrane helix</keyword>
<dbReference type="GO" id="GO:0008810">
    <property type="term" value="F:cellulase activity"/>
    <property type="evidence" value="ECO:0007669"/>
    <property type="project" value="UniProtKB-EC"/>
</dbReference>
<dbReference type="Pfam" id="PF00759">
    <property type="entry name" value="Glyco_hydro_9"/>
    <property type="match status" value="1"/>
</dbReference>
<comment type="caution">
    <text evidence="11">The sequence shown here is derived from an EMBL/GenBank/DDBJ whole genome shotgun (WGS) entry which is preliminary data.</text>
</comment>
<evidence type="ECO:0000259" key="10">
    <source>
        <dbReference type="Pfam" id="PF00759"/>
    </source>
</evidence>
<keyword evidence="6" id="KW-0119">Carbohydrate metabolism</keyword>
<evidence type="ECO:0000256" key="7">
    <source>
        <dbReference type="ARBA" id="ARBA00023295"/>
    </source>
</evidence>
<dbReference type="GO" id="GO:0030245">
    <property type="term" value="P:cellulose catabolic process"/>
    <property type="evidence" value="ECO:0007669"/>
    <property type="project" value="UniProtKB-KW"/>
</dbReference>
<keyword evidence="4" id="KW-0378">Hydrolase</keyword>
<evidence type="ECO:0000256" key="3">
    <source>
        <dbReference type="ARBA" id="ARBA00012601"/>
    </source>
</evidence>
<dbReference type="EMBL" id="JANJYJ010000002">
    <property type="protein sequence ID" value="KAK3227899.1"/>
    <property type="molecule type" value="Genomic_DNA"/>
</dbReference>
<name>A0AAE0B2C6_9ROSI</name>
<feature type="transmembrane region" description="Helical" evidence="9">
    <location>
        <begin position="12"/>
        <end position="35"/>
    </location>
</feature>
<dbReference type="AlphaFoldDB" id="A0AAE0B2C6"/>
<organism evidence="11 12">
    <name type="scientific">Dipteronia sinensis</name>
    <dbReference type="NCBI Taxonomy" id="43782"/>
    <lineage>
        <taxon>Eukaryota</taxon>
        <taxon>Viridiplantae</taxon>
        <taxon>Streptophyta</taxon>
        <taxon>Embryophyta</taxon>
        <taxon>Tracheophyta</taxon>
        <taxon>Spermatophyta</taxon>
        <taxon>Magnoliopsida</taxon>
        <taxon>eudicotyledons</taxon>
        <taxon>Gunneridae</taxon>
        <taxon>Pentapetalae</taxon>
        <taxon>rosids</taxon>
        <taxon>malvids</taxon>
        <taxon>Sapindales</taxon>
        <taxon>Sapindaceae</taxon>
        <taxon>Hippocastanoideae</taxon>
        <taxon>Acereae</taxon>
        <taxon>Dipteronia</taxon>
    </lineage>
</organism>
<feature type="domain" description="Glycoside hydrolase family 9" evidence="10">
    <location>
        <begin position="49"/>
        <end position="136"/>
    </location>
</feature>
<evidence type="ECO:0000256" key="9">
    <source>
        <dbReference type="SAM" id="Phobius"/>
    </source>
</evidence>
<reference evidence="11" key="1">
    <citation type="journal article" date="2023" name="Plant J.">
        <title>Genome sequences and population genomics provide insights into the demographic history, inbreeding, and mutation load of two 'living fossil' tree species of Dipteronia.</title>
        <authorList>
            <person name="Feng Y."/>
            <person name="Comes H.P."/>
            <person name="Chen J."/>
            <person name="Zhu S."/>
            <person name="Lu R."/>
            <person name="Zhang X."/>
            <person name="Li P."/>
            <person name="Qiu J."/>
            <person name="Olsen K.M."/>
            <person name="Qiu Y."/>
        </authorList>
    </citation>
    <scope>NUCLEOTIDE SEQUENCE</scope>
    <source>
        <strain evidence="11">NBL</strain>
    </source>
</reference>
<sequence>MYLYNLLELLQIMGQFGVAVLGALLCFVFSFHNVLAIENEKLRSQDFDYGDALGKAILFFEGQRSGKLLASQRVKWRGDSALSDGKPDNVNLVGGYYDAGDNIKFGWPMAFTVSLLSWAAIEYRTEISSANQLGYLR</sequence>
<dbReference type="Proteomes" id="UP001281410">
    <property type="component" value="Unassembled WGS sequence"/>
</dbReference>
<dbReference type="PANTHER" id="PTHR22298">
    <property type="entry name" value="ENDO-1,4-BETA-GLUCANASE"/>
    <property type="match status" value="1"/>
</dbReference>
<evidence type="ECO:0000256" key="4">
    <source>
        <dbReference type="ARBA" id="ARBA00022801"/>
    </source>
</evidence>
<comment type="similarity">
    <text evidence="2">Belongs to the glycosyl hydrolase 9 (cellulase E) family.</text>
</comment>
<protein>
    <recommendedName>
        <fullName evidence="3">cellulase</fullName>
        <ecNumber evidence="3">3.2.1.4</ecNumber>
    </recommendedName>
</protein>
<dbReference type="InterPro" id="IPR001701">
    <property type="entry name" value="Glyco_hydro_9"/>
</dbReference>
<keyword evidence="5" id="KW-0136">Cellulose degradation</keyword>
<keyword evidence="7" id="KW-0326">Glycosidase</keyword>